<evidence type="ECO:0000256" key="1">
    <source>
        <dbReference type="ARBA" id="ARBA00022801"/>
    </source>
</evidence>
<keyword evidence="1" id="KW-0378">Hydrolase</keyword>
<dbReference type="NCBIfam" id="TIGR01076">
    <property type="entry name" value="sortase_fam"/>
    <property type="match status" value="1"/>
</dbReference>
<dbReference type="AlphaFoldDB" id="A0A9D2TGJ5"/>
<dbReference type="NCBIfam" id="NF033747">
    <property type="entry name" value="class_E_sortase"/>
    <property type="match status" value="1"/>
</dbReference>
<dbReference type="Proteomes" id="UP000823854">
    <property type="component" value="Unassembled WGS sequence"/>
</dbReference>
<dbReference type="Pfam" id="PF04203">
    <property type="entry name" value="Sortase"/>
    <property type="match status" value="1"/>
</dbReference>
<dbReference type="EMBL" id="DWWC01000110">
    <property type="protein sequence ID" value="HJC69204.1"/>
    <property type="molecule type" value="Genomic_DNA"/>
</dbReference>
<evidence type="ECO:0000256" key="4">
    <source>
        <dbReference type="SAM" id="Phobius"/>
    </source>
</evidence>
<comment type="caution">
    <text evidence="5">The sequence shown here is derived from an EMBL/GenBank/DDBJ whole genome shotgun (WGS) entry which is preliminary data.</text>
</comment>
<accession>A0A9D2TGJ5</accession>
<dbReference type="InterPro" id="IPR005754">
    <property type="entry name" value="Sortase"/>
</dbReference>
<gene>
    <name evidence="5" type="ORF">H9932_05950</name>
</gene>
<keyword evidence="4" id="KW-1133">Transmembrane helix</keyword>
<feature type="compositionally biased region" description="Basic residues" evidence="3">
    <location>
        <begin position="25"/>
        <end position="35"/>
    </location>
</feature>
<proteinExistence type="predicted"/>
<dbReference type="GO" id="GO:0016787">
    <property type="term" value="F:hydrolase activity"/>
    <property type="evidence" value="ECO:0007669"/>
    <property type="project" value="UniProtKB-KW"/>
</dbReference>
<dbReference type="Gene3D" id="2.40.260.10">
    <property type="entry name" value="Sortase"/>
    <property type="match status" value="1"/>
</dbReference>
<evidence type="ECO:0000256" key="2">
    <source>
        <dbReference type="PIRSR" id="PIRSR605754-1"/>
    </source>
</evidence>
<feature type="active site" description="Proton donor/acceptor" evidence="2">
    <location>
        <position position="167"/>
    </location>
</feature>
<dbReference type="SUPFAM" id="SSF63817">
    <property type="entry name" value="Sortase"/>
    <property type="match status" value="1"/>
</dbReference>
<protein>
    <submittedName>
        <fullName evidence="5">Class E sortase</fullName>
    </submittedName>
</protein>
<reference evidence="5" key="1">
    <citation type="journal article" date="2021" name="PeerJ">
        <title>Extensive microbial diversity within the chicken gut microbiome revealed by metagenomics and culture.</title>
        <authorList>
            <person name="Gilroy R."/>
            <person name="Ravi A."/>
            <person name="Getino M."/>
            <person name="Pursley I."/>
            <person name="Horton D.L."/>
            <person name="Alikhan N.F."/>
            <person name="Baker D."/>
            <person name="Gharbi K."/>
            <person name="Hall N."/>
            <person name="Watson M."/>
            <person name="Adriaenssens E.M."/>
            <person name="Foster-Nyarko E."/>
            <person name="Jarju S."/>
            <person name="Secka A."/>
            <person name="Antonio M."/>
            <person name="Oren A."/>
            <person name="Chaudhuri R.R."/>
            <person name="La Ragione R."/>
            <person name="Hildebrand F."/>
            <person name="Pallen M.J."/>
        </authorList>
    </citation>
    <scope>NUCLEOTIDE SEQUENCE</scope>
    <source>
        <strain evidence="5">CHK130-7132</strain>
    </source>
</reference>
<dbReference type="InterPro" id="IPR023365">
    <property type="entry name" value="Sortase_dom-sf"/>
</dbReference>
<feature type="transmembrane region" description="Helical" evidence="4">
    <location>
        <begin position="44"/>
        <end position="68"/>
    </location>
</feature>
<evidence type="ECO:0000256" key="3">
    <source>
        <dbReference type="SAM" id="MobiDB-lite"/>
    </source>
</evidence>
<evidence type="ECO:0000313" key="5">
    <source>
        <dbReference type="EMBL" id="HJC69204.1"/>
    </source>
</evidence>
<reference evidence="5" key="2">
    <citation type="submission" date="2021-04" db="EMBL/GenBank/DDBJ databases">
        <authorList>
            <person name="Gilroy R."/>
        </authorList>
    </citation>
    <scope>NUCLEOTIDE SEQUENCE</scope>
    <source>
        <strain evidence="5">CHK130-7132</strain>
    </source>
</reference>
<dbReference type="InterPro" id="IPR053465">
    <property type="entry name" value="Sortase_Class_E"/>
</dbReference>
<name>A0A9D2TGJ5_9MICO</name>
<evidence type="ECO:0000313" key="6">
    <source>
        <dbReference type="Proteomes" id="UP000823854"/>
    </source>
</evidence>
<dbReference type="CDD" id="cd05830">
    <property type="entry name" value="Sortase_E"/>
    <property type="match status" value="1"/>
</dbReference>
<organism evidence="5 6">
    <name type="scientific">Candidatus Brachybacterium intestinipullorum</name>
    <dbReference type="NCBI Taxonomy" id="2838512"/>
    <lineage>
        <taxon>Bacteria</taxon>
        <taxon>Bacillati</taxon>
        <taxon>Actinomycetota</taxon>
        <taxon>Actinomycetes</taxon>
        <taxon>Micrococcales</taxon>
        <taxon>Dermabacteraceae</taxon>
        <taxon>Brachybacterium</taxon>
    </lineage>
</organism>
<feature type="compositionally biased region" description="Basic and acidic residues" evidence="3">
    <location>
        <begin position="7"/>
        <end position="19"/>
    </location>
</feature>
<dbReference type="InterPro" id="IPR042003">
    <property type="entry name" value="Sortase_E"/>
</dbReference>
<feature type="active site" description="Acyl-thioester intermediate" evidence="2">
    <location>
        <position position="235"/>
    </location>
</feature>
<keyword evidence="4" id="KW-0812">Transmembrane</keyword>
<sequence>MGGPCRTRREDRDAREHDPAGVQRPARRRRRGPAVRAARRGPGVLGVLGELLLTAGVLLGLFLVWQLWWTDVMAGREQAGILDGLEQDWGAADEQRIAPRQEGPPPVPEIPGESMVWGTMHVPVFDRERFPLAEGVSLERVLNVKGAGHYPETALPGQVGNFSVAGHRNTYGRVLEDIADLEAGDAIVVETDEAFYVYETTESHVVDPGAVEVIAPVPGDSEAEPSQAMLTLTACHPMYSARERYIVHAEFAYWTERADGIPEALATGTAAARGGES</sequence>
<keyword evidence="4" id="KW-0472">Membrane</keyword>
<feature type="region of interest" description="Disordered" evidence="3">
    <location>
        <begin position="1"/>
        <end position="35"/>
    </location>
</feature>